<keyword evidence="1" id="KW-0732">Signal</keyword>
<dbReference type="Gene3D" id="2.60.40.10">
    <property type="entry name" value="Immunoglobulins"/>
    <property type="match status" value="1"/>
</dbReference>
<proteinExistence type="predicted"/>
<dbReference type="InterPro" id="IPR048527">
    <property type="entry name" value="Sde182_C"/>
</dbReference>
<accession>A0ABW7ETL4</accession>
<feature type="domain" description="Cellulose-binding Sde182 C-terminal" evidence="3">
    <location>
        <begin position="404"/>
        <end position="485"/>
    </location>
</feature>
<organism evidence="4 5">
    <name type="scientific">Pelomonas dachongensis</name>
    <dbReference type="NCBI Taxonomy" id="3299029"/>
    <lineage>
        <taxon>Bacteria</taxon>
        <taxon>Pseudomonadati</taxon>
        <taxon>Pseudomonadota</taxon>
        <taxon>Betaproteobacteria</taxon>
        <taxon>Burkholderiales</taxon>
        <taxon>Sphaerotilaceae</taxon>
        <taxon>Roseateles</taxon>
    </lineage>
</organism>
<dbReference type="Gene3D" id="3.90.245.10">
    <property type="entry name" value="Ribonucleoside hydrolase-like"/>
    <property type="match status" value="1"/>
</dbReference>
<gene>
    <name evidence="4" type="ORF">ACG02S_19940</name>
</gene>
<dbReference type="Proteomes" id="UP001606300">
    <property type="component" value="Unassembled WGS sequence"/>
</dbReference>
<evidence type="ECO:0000259" key="2">
    <source>
        <dbReference type="Pfam" id="PF07632"/>
    </source>
</evidence>
<evidence type="ECO:0000313" key="4">
    <source>
        <dbReference type="EMBL" id="MFG6416169.1"/>
    </source>
</evidence>
<feature type="signal peptide" evidence="1">
    <location>
        <begin position="1"/>
        <end position="24"/>
    </location>
</feature>
<dbReference type="SUPFAM" id="SSF53590">
    <property type="entry name" value="Nucleoside hydrolase"/>
    <property type="match status" value="1"/>
</dbReference>
<dbReference type="Pfam" id="PF07632">
    <property type="entry name" value="Sde182_NH-like"/>
    <property type="match status" value="1"/>
</dbReference>
<dbReference type="Pfam" id="PF21027">
    <property type="entry name" value="Sde0182_C"/>
    <property type="match status" value="1"/>
</dbReference>
<sequence length="486" mass="54775">MKHKPLALSLLAAALGSCCITAAAAPAPPDRPRVIVTTDGEVDDECSLVRFLMYANEWDVEGIVTTSSQYHWQGHKWAGDDWAQPILKAYAQVQPNLLKHDPRYPSAEYLQARTVLGNVKAEGEMAERTPGSELIARVLLDDSDPRPVWVQAWGGTNTLARALKTIEEEHPEKMAAVAARLRLFLIWEQDDTYQRYIRPRWGHYQIPTIISDQFWALAYEWKRIQPAENLPYLKADWMKTHILNGHGPLAALYKAHVPGSYGLLGDTDFEPGEFRSEGDSPAFLHLIDTGLRNLESPDWGGWGGRYVRVRDNTWLDPVPVAGYVYPEGRWYTGNAWGRSSLRKGSATTEAQRSAYFKPIWRWTQALQNDFAARADWNVLPYAQANHPPQVRVAQADIRARPGQTVRLSTQGSTDPDGHRLQTLWWHDDDAGSYRGPVRIANAGRERASFTVPKDAPQGSSIHVVAEVTDDGTPRLTRYRRVVIRVE</sequence>
<dbReference type="InterPro" id="IPR036452">
    <property type="entry name" value="Ribo_hydro-like"/>
</dbReference>
<feature type="chain" id="PRO_5045537822" evidence="1">
    <location>
        <begin position="25"/>
        <end position="486"/>
    </location>
</feature>
<comment type="caution">
    <text evidence="4">The sequence shown here is derived from an EMBL/GenBank/DDBJ whole genome shotgun (WGS) entry which is preliminary data.</text>
</comment>
<feature type="domain" description="Cellulose-binding Sde182 nucleoside hydrolase-like" evidence="2">
    <location>
        <begin position="33"/>
        <end position="306"/>
    </location>
</feature>
<dbReference type="RefSeq" id="WP_394472238.1">
    <property type="nucleotide sequence ID" value="NZ_JBIGHY010000008.1"/>
</dbReference>
<keyword evidence="5" id="KW-1185">Reference proteome</keyword>
<name>A0ABW7ETL4_9BURK</name>
<dbReference type="InterPro" id="IPR013783">
    <property type="entry name" value="Ig-like_fold"/>
</dbReference>
<dbReference type="PROSITE" id="PS51257">
    <property type="entry name" value="PROKAR_LIPOPROTEIN"/>
    <property type="match status" value="1"/>
</dbReference>
<protein>
    <submittedName>
        <fullName evidence="4">Nucleoside hydrolase-like domain-containing protein</fullName>
    </submittedName>
</protein>
<reference evidence="4 5" key="1">
    <citation type="submission" date="2024-09" db="EMBL/GenBank/DDBJ databases">
        <title>Novel species of the genus Pelomonas and Roseateles isolated from streams.</title>
        <authorList>
            <person name="Lu H."/>
        </authorList>
    </citation>
    <scope>NUCLEOTIDE SEQUENCE [LARGE SCALE GENOMIC DNA]</scope>
    <source>
        <strain evidence="4 5">DC23W</strain>
    </source>
</reference>
<evidence type="ECO:0000256" key="1">
    <source>
        <dbReference type="SAM" id="SignalP"/>
    </source>
</evidence>
<dbReference type="EMBL" id="JBIGHY010000008">
    <property type="protein sequence ID" value="MFG6416169.1"/>
    <property type="molecule type" value="Genomic_DNA"/>
</dbReference>
<dbReference type="InterPro" id="IPR011483">
    <property type="entry name" value="Sde182_NH-like"/>
</dbReference>
<evidence type="ECO:0000259" key="3">
    <source>
        <dbReference type="Pfam" id="PF21027"/>
    </source>
</evidence>
<evidence type="ECO:0000313" key="5">
    <source>
        <dbReference type="Proteomes" id="UP001606300"/>
    </source>
</evidence>